<dbReference type="Proteomes" id="UP000737171">
    <property type="component" value="Unassembled WGS sequence"/>
</dbReference>
<gene>
    <name evidence="2" type="ORF">HLB44_02140</name>
</gene>
<feature type="domain" description="NodB homology" evidence="1">
    <location>
        <begin position="59"/>
        <end position="176"/>
    </location>
</feature>
<evidence type="ECO:0000259" key="1">
    <source>
        <dbReference type="Pfam" id="PF01522"/>
    </source>
</evidence>
<evidence type="ECO:0000313" key="3">
    <source>
        <dbReference type="Proteomes" id="UP000737171"/>
    </source>
</evidence>
<proteinExistence type="predicted"/>
<keyword evidence="3" id="KW-1185">Reference proteome</keyword>
<dbReference type="EMBL" id="JABRWJ010000001">
    <property type="protein sequence ID" value="NRF65778.1"/>
    <property type="molecule type" value="Genomic_DNA"/>
</dbReference>
<dbReference type="Gene3D" id="3.20.20.370">
    <property type="entry name" value="Glycoside hydrolase/deacetylase"/>
    <property type="match status" value="1"/>
</dbReference>
<accession>A0ABX2EB68</accession>
<evidence type="ECO:0000313" key="2">
    <source>
        <dbReference type="EMBL" id="NRF65778.1"/>
    </source>
</evidence>
<organism evidence="2 3">
    <name type="scientific">Pseudaquabacterium terrae</name>
    <dbReference type="NCBI Taxonomy" id="2732868"/>
    <lineage>
        <taxon>Bacteria</taxon>
        <taxon>Pseudomonadati</taxon>
        <taxon>Pseudomonadota</taxon>
        <taxon>Betaproteobacteria</taxon>
        <taxon>Burkholderiales</taxon>
        <taxon>Sphaerotilaceae</taxon>
        <taxon>Pseudaquabacterium</taxon>
    </lineage>
</organism>
<dbReference type="InterPro" id="IPR011330">
    <property type="entry name" value="Glyco_hydro/deAcase_b/a-brl"/>
</dbReference>
<dbReference type="Pfam" id="PF01522">
    <property type="entry name" value="Polysacc_deac_1"/>
    <property type="match status" value="1"/>
</dbReference>
<sequence>MRRGGAAGRRAGGCAGAGRAEVKAAAGFAALCLLLGSPAGHASEKQRPSFAWPGGATLAVSLSYDDALPSQLDNALPALNALGLKASFYLTLSSETLAQRLPEWRAAAAAGHELGNHTIFHPCSRSAASDRDWVAPHRDLDRLSVAALRDEIVAANGFLHAIDGRTERTFTAPCGDLRAGGEPYLPAILPLFLGIKSRSGGVTDDVLAQDLHDVSTWAPVAADADALIGFLERAAAASSGRGLASITFHGIGGDYLAVSKHAHERLLRHLATHPGRYWVATFADVARRARQPAAQWP</sequence>
<comment type="caution">
    <text evidence="2">The sequence shown here is derived from an EMBL/GenBank/DDBJ whole genome shotgun (WGS) entry which is preliminary data.</text>
</comment>
<reference evidence="2 3" key="1">
    <citation type="submission" date="2020-05" db="EMBL/GenBank/DDBJ databases">
        <title>Aquincola sp. isolate from soil.</title>
        <authorList>
            <person name="Han J."/>
            <person name="Kim D.-U."/>
        </authorList>
    </citation>
    <scope>NUCLEOTIDE SEQUENCE [LARGE SCALE GENOMIC DNA]</scope>
    <source>
        <strain evidence="2 3">S2</strain>
    </source>
</reference>
<protein>
    <submittedName>
        <fullName evidence="2">Polysaccharide deacetylase family protein</fullName>
    </submittedName>
</protein>
<dbReference type="SUPFAM" id="SSF88713">
    <property type="entry name" value="Glycoside hydrolase/deacetylase"/>
    <property type="match status" value="1"/>
</dbReference>
<dbReference type="InterPro" id="IPR002509">
    <property type="entry name" value="NODB_dom"/>
</dbReference>
<name>A0ABX2EB68_9BURK</name>